<feature type="non-terminal residue" evidence="1">
    <location>
        <position position="1"/>
    </location>
</feature>
<accession>A0A6S7K1P4</accession>
<comment type="caution">
    <text evidence="1">The sequence shown here is derived from an EMBL/GenBank/DDBJ whole genome shotgun (WGS) entry which is preliminary data.</text>
</comment>
<evidence type="ECO:0000313" key="2">
    <source>
        <dbReference type="Proteomes" id="UP001152795"/>
    </source>
</evidence>
<keyword evidence="2" id="KW-1185">Reference proteome</keyword>
<dbReference type="AlphaFoldDB" id="A0A6S7K1P4"/>
<dbReference type="Proteomes" id="UP001152795">
    <property type="component" value="Unassembled WGS sequence"/>
</dbReference>
<proteinExistence type="predicted"/>
<protein>
    <submittedName>
        <fullName evidence="1">Uncharacterized protein</fullName>
    </submittedName>
</protein>
<dbReference type="EMBL" id="CACRXK020022937">
    <property type="protein sequence ID" value="CAB4037311.1"/>
    <property type="molecule type" value="Genomic_DNA"/>
</dbReference>
<sequence length="127" mass="14310">SPPLRNTTKECEKIEACEMGPLSYIAGYVVRKLTSARKKKSESENTELQGLLGSLQSEQENNSFIQARNRGGLVNPSDDPIGILQEAKINFRREVNKSKEVLRNIPVDVICYKTISMPIVKSLWMNE</sequence>
<organism evidence="1 2">
    <name type="scientific">Paramuricea clavata</name>
    <name type="common">Red gorgonian</name>
    <name type="synonym">Violescent sea-whip</name>
    <dbReference type="NCBI Taxonomy" id="317549"/>
    <lineage>
        <taxon>Eukaryota</taxon>
        <taxon>Metazoa</taxon>
        <taxon>Cnidaria</taxon>
        <taxon>Anthozoa</taxon>
        <taxon>Octocorallia</taxon>
        <taxon>Malacalcyonacea</taxon>
        <taxon>Plexauridae</taxon>
        <taxon>Paramuricea</taxon>
    </lineage>
</organism>
<reference evidence="1" key="1">
    <citation type="submission" date="2020-04" db="EMBL/GenBank/DDBJ databases">
        <authorList>
            <person name="Alioto T."/>
            <person name="Alioto T."/>
            <person name="Gomez Garrido J."/>
        </authorList>
    </citation>
    <scope>NUCLEOTIDE SEQUENCE</scope>
    <source>
        <strain evidence="1">A484AB</strain>
    </source>
</reference>
<gene>
    <name evidence="1" type="ORF">PACLA_8A070916</name>
</gene>
<evidence type="ECO:0000313" key="1">
    <source>
        <dbReference type="EMBL" id="CAB4037311.1"/>
    </source>
</evidence>
<name>A0A6S7K1P4_PARCT</name>